<evidence type="ECO:0000313" key="2">
    <source>
        <dbReference type="EMBL" id="KAF2452709.1"/>
    </source>
</evidence>
<proteinExistence type="predicted"/>
<sequence length="756" mass="86255">MSSGEGAPTHDPDQQQSNRLAQGALVLAAGAFFVAALQAILEYASSSSTRDKCTEAAIGVSHRLVKYGWNMKGWRLKVQYPVLDLSQKKVMDSYRERRNNDIVEKFYPFLERRRARGLSCKFVFPKELDDLRWYHIWDPYSVLIVSGSSGGYKPIAWSDLTWAERKVFLRWKFWERNTHSRITRPRATWAQLLVCMGLLNTKTLCYRWEDAERIPSAVSAAVQRVKLFDLGTFALFSAFTTVRIDVRNREFYAESRFATIRTEEMPQYGKIIRFDGDIWQIIAQVENANPTERISALYFAAGHLSFGAYECDVVCPLHLVLKAAKTGFDSDAFETELREARIATYGRSEDMSLCILGHEARLFTEMHGRSCNTMGGEDPSKILFSSMDVWSNKTKKRVPTIWAASMFTSLYGVCCGFPSRAFVEPFIPWIKTAARRINARKPPYIKESRSVWLALRDDRLDFARTNSYYILDAFGEGSSTDRIYGWNISPMQHVWAGLPEEVRAEVFGATSNREWAGCPNVIMYPESMYILRHFDLAKSAVKFAEEEVYNNPRFELVALIWTQIIIMDMAIQYMVRGELETVKSKSREWQQEDIGVVEAIVRMWSREPIDNVVERKLKSTSSQGSDIAPDTSKGPTAEEIELSDVRTATPSIAEGASSESDKLKQASTPEGSPEAIREKGVLDDGYPDLKYYLKKYSKLETRPGFGGDEEEQDKKFQQLADMLELRALFVIAYMMLGPDSSDVYLNQRSEIEMPML</sequence>
<dbReference type="Proteomes" id="UP000799766">
    <property type="component" value="Unassembled WGS sequence"/>
</dbReference>
<evidence type="ECO:0000256" key="1">
    <source>
        <dbReference type="SAM" id="MobiDB-lite"/>
    </source>
</evidence>
<dbReference type="OrthoDB" id="5404335at2759"/>
<name>A0A6A6NM26_9PEZI</name>
<accession>A0A6A6NM26</accession>
<gene>
    <name evidence="2" type="ORF">BDY21DRAFT_155318</name>
</gene>
<protein>
    <submittedName>
        <fullName evidence="2">Uncharacterized protein</fullName>
    </submittedName>
</protein>
<feature type="region of interest" description="Disordered" evidence="1">
    <location>
        <begin position="615"/>
        <end position="675"/>
    </location>
</feature>
<keyword evidence="3" id="KW-1185">Reference proteome</keyword>
<reference evidence="2" key="1">
    <citation type="journal article" date="2020" name="Stud. Mycol.">
        <title>101 Dothideomycetes genomes: a test case for predicting lifestyles and emergence of pathogens.</title>
        <authorList>
            <person name="Haridas S."/>
            <person name="Albert R."/>
            <person name="Binder M."/>
            <person name="Bloem J."/>
            <person name="Labutti K."/>
            <person name="Salamov A."/>
            <person name="Andreopoulos B."/>
            <person name="Baker S."/>
            <person name="Barry K."/>
            <person name="Bills G."/>
            <person name="Bluhm B."/>
            <person name="Cannon C."/>
            <person name="Castanera R."/>
            <person name="Culley D."/>
            <person name="Daum C."/>
            <person name="Ezra D."/>
            <person name="Gonzalez J."/>
            <person name="Henrissat B."/>
            <person name="Kuo A."/>
            <person name="Liang C."/>
            <person name="Lipzen A."/>
            <person name="Lutzoni F."/>
            <person name="Magnuson J."/>
            <person name="Mondo S."/>
            <person name="Nolan M."/>
            <person name="Ohm R."/>
            <person name="Pangilinan J."/>
            <person name="Park H.-J."/>
            <person name="Ramirez L."/>
            <person name="Alfaro M."/>
            <person name="Sun H."/>
            <person name="Tritt A."/>
            <person name="Yoshinaga Y."/>
            <person name="Zwiers L.-H."/>
            <person name="Turgeon B."/>
            <person name="Goodwin S."/>
            <person name="Spatafora J."/>
            <person name="Crous P."/>
            <person name="Grigoriev I."/>
        </authorList>
    </citation>
    <scope>NUCLEOTIDE SEQUENCE</scope>
    <source>
        <strain evidence="2">ATCC 16933</strain>
    </source>
</reference>
<dbReference type="AlphaFoldDB" id="A0A6A6NM26"/>
<dbReference type="EMBL" id="MU001705">
    <property type="protein sequence ID" value="KAF2452709.1"/>
    <property type="molecule type" value="Genomic_DNA"/>
</dbReference>
<evidence type="ECO:0000313" key="3">
    <source>
        <dbReference type="Proteomes" id="UP000799766"/>
    </source>
</evidence>
<organism evidence="2 3">
    <name type="scientific">Lineolata rhizophorae</name>
    <dbReference type="NCBI Taxonomy" id="578093"/>
    <lineage>
        <taxon>Eukaryota</taxon>
        <taxon>Fungi</taxon>
        <taxon>Dikarya</taxon>
        <taxon>Ascomycota</taxon>
        <taxon>Pezizomycotina</taxon>
        <taxon>Dothideomycetes</taxon>
        <taxon>Dothideomycetes incertae sedis</taxon>
        <taxon>Lineolatales</taxon>
        <taxon>Lineolataceae</taxon>
        <taxon>Lineolata</taxon>
    </lineage>
</organism>